<feature type="region of interest" description="Disordered" evidence="2">
    <location>
        <begin position="629"/>
        <end position="654"/>
    </location>
</feature>
<keyword evidence="1" id="KW-0175">Coiled coil</keyword>
<dbReference type="Pfam" id="PF06259">
    <property type="entry name" value="Abhydrolase_8"/>
    <property type="match status" value="1"/>
</dbReference>
<dbReference type="RefSeq" id="WP_247956976.1">
    <property type="nucleotide sequence ID" value="NZ_CP078077.1"/>
</dbReference>
<proteinExistence type="predicted"/>
<organism evidence="4 5">
    <name type="scientific">Microbacterium galbinum</name>
    <dbReference type="NCBI Taxonomy" id="2851646"/>
    <lineage>
        <taxon>Bacteria</taxon>
        <taxon>Bacillati</taxon>
        <taxon>Actinomycetota</taxon>
        <taxon>Actinomycetes</taxon>
        <taxon>Micrococcales</taxon>
        <taxon>Microbacteriaceae</taxon>
        <taxon>Microbacterium</taxon>
    </lineage>
</organism>
<evidence type="ECO:0000256" key="1">
    <source>
        <dbReference type="SAM" id="Coils"/>
    </source>
</evidence>
<dbReference type="Proteomes" id="UP000831963">
    <property type="component" value="Chromosome"/>
</dbReference>
<gene>
    <name evidence="4" type="ORF">KV396_04455</name>
</gene>
<protein>
    <submittedName>
        <fullName evidence="4">Alpha/beta hydrolase family protein</fullName>
    </submittedName>
</protein>
<sequence length="654" mass="69186">MAISEDTVAEVVSPANVEYLDSLLSSAQSALDAAMDVAQEHWLTVPDVFQVVGAEGVDYLLDPSSRAVQEWGTALASARTALSDAATDTLPALVTRRTRLLERIVEVNRQSSDADGAVALADAQYWSAYGSDPESSSTTSARESRTDALHSQEQAREIVSQLEIDIETFRRDVEAEEEAIARKLTGISGGDEVLGAWGDEVRVSQTFWGFAEQAYPGVPREISDLSENLRDSVAQATVARINKLSVIDPTAAEEWVDAHPEFVSAVGFIDPAVAARLWQGMASESTRASDDGGERWATGPLAQLFDIAPFAIGNLNGILAKDRDEFNRETLRQTLDDPDASAEQRAAAEQTQKALDRALASSPAGTVVQLVAFEVPSDGGERDMRAAVSVGDLDTAQDVGIMIPGMNSSVAESIAGLVGNAVNMQEAQVNISNPRTTATVAWMGYESPTSVPMGRTYVGEETFAQTGAISLGHFLGGVDAANATAQTTVHAHSYATRVATYALSSGEYGGAEVDHLVLYGSPGIAESVRTVDDLTGVPMGEVYSTKSPGDQYVAPAYGVDRTLAHVGLSLLTGNVGALGVAEMGEAESDIRGEDNVDPNDSDFWGKDERNVFTSDGVLGHSVDQTEISDGYWSRGSDPLKDGALISAGRGGEAR</sequence>
<feature type="coiled-coil region" evidence="1">
    <location>
        <begin position="152"/>
        <end position="179"/>
    </location>
</feature>
<evidence type="ECO:0000313" key="5">
    <source>
        <dbReference type="Proteomes" id="UP000831963"/>
    </source>
</evidence>
<reference evidence="4 5" key="1">
    <citation type="submission" date="2021-06" db="EMBL/GenBank/DDBJ databases">
        <title>Genome-based taxonomic framework of Microbacterium strains isolated from marine environment, the description of four new species and reclassification of four preexisting species.</title>
        <authorList>
            <person name="Lee S.D."/>
            <person name="Kim S.-M."/>
            <person name="Byeon Y.-S."/>
            <person name="Yang H.L."/>
            <person name="Kim I.S."/>
        </authorList>
    </citation>
    <scope>NUCLEOTIDE SEQUENCE [LARGE SCALE GENOMIC DNA]</scope>
    <source>
        <strain evidence="4 5">SSW1-36</strain>
    </source>
</reference>
<accession>A0ABY4INZ5</accession>
<keyword evidence="5" id="KW-1185">Reference proteome</keyword>
<feature type="region of interest" description="Disordered" evidence="2">
    <location>
        <begin position="129"/>
        <end position="152"/>
    </location>
</feature>
<feature type="domain" description="DUF1023" evidence="3">
    <location>
        <begin position="381"/>
        <end position="525"/>
    </location>
</feature>
<dbReference type="GO" id="GO:0016787">
    <property type="term" value="F:hydrolase activity"/>
    <property type="evidence" value="ECO:0007669"/>
    <property type="project" value="UniProtKB-KW"/>
</dbReference>
<feature type="compositionally biased region" description="Basic and acidic residues" evidence="2">
    <location>
        <begin position="142"/>
        <end position="152"/>
    </location>
</feature>
<evidence type="ECO:0000256" key="2">
    <source>
        <dbReference type="SAM" id="MobiDB-lite"/>
    </source>
</evidence>
<dbReference type="EMBL" id="CP078077">
    <property type="protein sequence ID" value="UPL13767.1"/>
    <property type="molecule type" value="Genomic_DNA"/>
</dbReference>
<keyword evidence="4" id="KW-0378">Hydrolase</keyword>
<name>A0ABY4INZ5_9MICO</name>
<evidence type="ECO:0000313" key="4">
    <source>
        <dbReference type="EMBL" id="UPL13767.1"/>
    </source>
</evidence>
<dbReference type="InterPro" id="IPR010427">
    <property type="entry name" value="DUF1023"/>
</dbReference>
<evidence type="ECO:0000259" key="3">
    <source>
        <dbReference type="Pfam" id="PF06259"/>
    </source>
</evidence>